<evidence type="ECO:0000313" key="3">
    <source>
        <dbReference type="Proteomes" id="UP000030760"/>
    </source>
</evidence>
<sequence>MLDTLMLDQLDPEEARRPPIRPRFTRSLNVRGEEAGHRGDRHRHRAWA</sequence>
<proteinExistence type="predicted"/>
<gene>
    <name evidence="2" type="ORF">SBD_0088</name>
</gene>
<protein>
    <submittedName>
        <fullName evidence="2">Uncharacterized protein</fullName>
    </submittedName>
</protein>
<dbReference type="Proteomes" id="UP000030760">
    <property type="component" value="Unassembled WGS sequence"/>
</dbReference>
<dbReference type="AlphaFoldDB" id="M3ELV5"/>
<feature type="compositionally biased region" description="Basic residues" evidence="1">
    <location>
        <begin position="39"/>
        <end position="48"/>
    </location>
</feature>
<reference evidence="3" key="1">
    <citation type="journal article" date="2013" name="Genome Announc.">
        <title>Draft Genome Sequence of Streptomyces bottropensis ATCC 25435, a Bottromycin-Producing Actinomycete.</title>
        <authorList>
            <person name="Zhang H."/>
            <person name="Zhou W."/>
            <person name="Zhuang Y."/>
            <person name="Liang X."/>
            <person name="Liu T."/>
        </authorList>
    </citation>
    <scope>NUCLEOTIDE SEQUENCE [LARGE SCALE GENOMIC DNA]</scope>
    <source>
        <strain evidence="3">ATCC 25435</strain>
    </source>
</reference>
<name>M3ELV5_9ACTN</name>
<evidence type="ECO:0000256" key="1">
    <source>
        <dbReference type="SAM" id="MobiDB-lite"/>
    </source>
</evidence>
<evidence type="ECO:0000313" key="2">
    <source>
        <dbReference type="EMBL" id="EMF57416.1"/>
    </source>
</evidence>
<organism evidence="2 3">
    <name type="scientific">Streptomyces bottropensis ATCC 25435</name>
    <dbReference type="NCBI Taxonomy" id="1054862"/>
    <lineage>
        <taxon>Bacteria</taxon>
        <taxon>Bacillati</taxon>
        <taxon>Actinomycetota</taxon>
        <taxon>Actinomycetes</taxon>
        <taxon>Kitasatosporales</taxon>
        <taxon>Streptomycetaceae</taxon>
        <taxon>Streptomyces</taxon>
    </lineage>
</organism>
<dbReference type="EMBL" id="KB405056">
    <property type="protein sequence ID" value="EMF57416.1"/>
    <property type="molecule type" value="Genomic_DNA"/>
</dbReference>
<feature type="region of interest" description="Disordered" evidence="1">
    <location>
        <begin position="1"/>
        <end position="48"/>
    </location>
</feature>
<accession>M3ELV5</accession>